<dbReference type="Gene3D" id="1.10.10.10">
    <property type="entry name" value="Winged helix-like DNA-binding domain superfamily/Winged helix DNA-binding domain"/>
    <property type="match status" value="1"/>
</dbReference>
<dbReference type="Pfam" id="PF12802">
    <property type="entry name" value="MarR_2"/>
    <property type="match status" value="1"/>
</dbReference>
<comment type="caution">
    <text evidence="5">The sequence shown here is derived from an EMBL/GenBank/DDBJ whole genome shotgun (WGS) entry which is preliminary data.</text>
</comment>
<name>A0A1X1ZED9_MYCNO</name>
<dbReference type="PANTHER" id="PTHR33164:SF43">
    <property type="entry name" value="HTH-TYPE TRANSCRIPTIONAL REPRESSOR YETL"/>
    <property type="match status" value="1"/>
</dbReference>
<dbReference type="SUPFAM" id="SSF46785">
    <property type="entry name" value="Winged helix' DNA-binding domain"/>
    <property type="match status" value="1"/>
</dbReference>
<accession>A0A1X1ZED9</accession>
<evidence type="ECO:0000313" key="6">
    <source>
        <dbReference type="Proteomes" id="UP000193108"/>
    </source>
</evidence>
<keyword evidence="1" id="KW-0805">Transcription regulation</keyword>
<evidence type="ECO:0000313" key="5">
    <source>
        <dbReference type="EMBL" id="ORW21656.1"/>
    </source>
</evidence>
<evidence type="ECO:0000256" key="2">
    <source>
        <dbReference type="ARBA" id="ARBA00023125"/>
    </source>
</evidence>
<dbReference type="GO" id="GO:0006950">
    <property type="term" value="P:response to stress"/>
    <property type="evidence" value="ECO:0007669"/>
    <property type="project" value="TreeGrafter"/>
</dbReference>
<dbReference type="InterPro" id="IPR000835">
    <property type="entry name" value="HTH_MarR-typ"/>
</dbReference>
<evidence type="ECO:0000256" key="3">
    <source>
        <dbReference type="ARBA" id="ARBA00023163"/>
    </source>
</evidence>
<keyword evidence="3" id="KW-0804">Transcription</keyword>
<gene>
    <name evidence="5" type="ORF">AWC18_08935</name>
</gene>
<dbReference type="PROSITE" id="PS01117">
    <property type="entry name" value="HTH_MARR_1"/>
    <property type="match status" value="1"/>
</dbReference>
<dbReference type="InterPro" id="IPR023187">
    <property type="entry name" value="Tscrpt_reg_MarR-type_CS"/>
</dbReference>
<proteinExistence type="predicted"/>
<dbReference type="STRING" id="1782.AWC18_08935"/>
<dbReference type="InterPro" id="IPR039422">
    <property type="entry name" value="MarR/SlyA-like"/>
</dbReference>
<feature type="domain" description="HTH marR-type" evidence="4">
    <location>
        <begin position="1"/>
        <end position="104"/>
    </location>
</feature>
<dbReference type="PROSITE" id="PS50995">
    <property type="entry name" value="HTH_MARR_2"/>
    <property type="match status" value="1"/>
</dbReference>
<dbReference type="InterPro" id="IPR036390">
    <property type="entry name" value="WH_DNA-bd_sf"/>
</dbReference>
<organism evidence="5 6">
    <name type="scientific">Mycolicibacter nonchromogenicus</name>
    <name type="common">Mycobacterium nonchromogenicum</name>
    <dbReference type="NCBI Taxonomy" id="1782"/>
    <lineage>
        <taxon>Bacteria</taxon>
        <taxon>Bacillati</taxon>
        <taxon>Actinomycetota</taxon>
        <taxon>Actinomycetes</taxon>
        <taxon>Mycobacteriales</taxon>
        <taxon>Mycobacteriaceae</taxon>
        <taxon>Mycolicibacter</taxon>
    </lineage>
</organism>
<keyword evidence="2" id="KW-0238">DNA-binding</keyword>
<dbReference type="Proteomes" id="UP000193108">
    <property type="component" value="Unassembled WGS sequence"/>
</dbReference>
<dbReference type="EMBL" id="LQPI01000039">
    <property type="protein sequence ID" value="ORW21656.1"/>
    <property type="molecule type" value="Genomic_DNA"/>
</dbReference>
<reference evidence="5 6" key="1">
    <citation type="submission" date="2016-01" db="EMBL/GenBank/DDBJ databases">
        <title>The new phylogeny of the genus Mycobacterium.</title>
        <authorList>
            <person name="Tarcisio F."/>
            <person name="Conor M."/>
            <person name="Antonella G."/>
            <person name="Elisabetta G."/>
            <person name="Giulia F.S."/>
            <person name="Sara T."/>
            <person name="Anna F."/>
            <person name="Clotilde B."/>
            <person name="Roberto B."/>
            <person name="Veronica D.S."/>
            <person name="Fabio R."/>
            <person name="Monica P."/>
            <person name="Olivier J."/>
            <person name="Enrico T."/>
            <person name="Nicola S."/>
        </authorList>
    </citation>
    <scope>NUCLEOTIDE SEQUENCE [LARGE SCALE GENOMIC DNA]</scope>
    <source>
        <strain evidence="5 6">DSM 44164</strain>
    </source>
</reference>
<dbReference type="GO" id="GO:0003700">
    <property type="term" value="F:DNA-binding transcription factor activity"/>
    <property type="evidence" value="ECO:0007669"/>
    <property type="project" value="InterPro"/>
</dbReference>
<evidence type="ECO:0000259" key="4">
    <source>
        <dbReference type="PROSITE" id="PS50995"/>
    </source>
</evidence>
<dbReference type="AlphaFoldDB" id="A0A1X1ZED9"/>
<protein>
    <submittedName>
        <fullName evidence="5">MarR family transcriptional regulator</fullName>
    </submittedName>
</protein>
<keyword evidence="6" id="KW-1185">Reference proteome</keyword>
<evidence type="ECO:0000256" key="1">
    <source>
        <dbReference type="ARBA" id="ARBA00023015"/>
    </source>
</evidence>
<dbReference type="InterPro" id="IPR036388">
    <property type="entry name" value="WH-like_DNA-bd_sf"/>
</dbReference>
<dbReference type="GO" id="GO:0003677">
    <property type="term" value="F:DNA binding"/>
    <property type="evidence" value="ECO:0007669"/>
    <property type="project" value="UniProtKB-KW"/>
</dbReference>
<sequence>MLSWLHVGPPPAAHSSTLARELNVSDPTVSDAIAALVRKGLVARTPDPQDRRRHELSLTPAGRKTAVQLARWTAPAEIATSKLDRNEAEQLLDSLLAVIARLHDAQMLPVTRACSTCLQLETIQADGRSYRCKVYDIPMTIPDLRVDCVDHVTA</sequence>
<dbReference type="SMART" id="SM00347">
    <property type="entry name" value="HTH_MARR"/>
    <property type="match status" value="1"/>
</dbReference>
<dbReference type="PANTHER" id="PTHR33164">
    <property type="entry name" value="TRANSCRIPTIONAL REGULATOR, MARR FAMILY"/>
    <property type="match status" value="1"/>
</dbReference>